<dbReference type="Proteomes" id="UP000003730">
    <property type="component" value="Unassembled WGS sequence"/>
</dbReference>
<keyword evidence="2" id="KW-1185">Reference proteome</keyword>
<accession>G2E9I7</accession>
<sequence>MKIYDDYLQIIKDAVESDTSNQSSKGLGSPIYGRTNEQFKAILNRIEDKEIASEMKMFSEGLGRPVNYNQQLGLHPSFAHLKNTDNVEEHYIVSVFIDIKGSTNLFRKFDKETNFLITNAIIKAGIHTALIFGGYVHRLQGDGMFLYFGDKNTEQEKAVELALQMVSVYTHFVKNDLKEYLLSQGIENIGVRTGIDLGKKEDVLWGKSGIGEISEVTTCSLHTSLASKMQSSALRNGVVVGQYIKDEVLSDDFFSPVCHRSDKTESDRYIYRIDDRNFYYTQYDFNWEKYLKQQSFVANDIYGNPIIKLPSNVNSIAALRPIAEINKPYFNEGKNDTGKGY</sequence>
<dbReference type="AlphaFoldDB" id="G2E9I7"/>
<dbReference type="SUPFAM" id="SSF55073">
    <property type="entry name" value="Nucleotide cyclase"/>
    <property type="match status" value="1"/>
</dbReference>
<name>G2E9I7_9FLAO</name>
<dbReference type="STRING" id="1046627.BZARG_198"/>
<organism evidence="1 2">
    <name type="scientific">Bizionia argentinensis JUB59</name>
    <dbReference type="NCBI Taxonomy" id="1046627"/>
    <lineage>
        <taxon>Bacteria</taxon>
        <taxon>Pseudomonadati</taxon>
        <taxon>Bacteroidota</taxon>
        <taxon>Flavobacteriia</taxon>
        <taxon>Flavobacteriales</taxon>
        <taxon>Flavobacteriaceae</taxon>
        <taxon>Bizionia</taxon>
    </lineage>
</organism>
<protein>
    <submittedName>
        <fullName evidence="1">Uncharacterized protein</fullName>
    </submittedName>
</protein>
<reference evidence="1 2" key="1">
    <citation type="journal article" date="2008" name="Int. J. Syst. Evol. Microbiol.">
        <title>Bizionia argentinensis sp. nov., isolated from surface marine water in Antarctica.</title>
        <authorList>
            <person name="Bercovich A."/>
            <person name="Vazquez S.C."/>
            <person name="Yankilevich P."/>
            <person name="Coria S.H."/>
            <person name="Foti M."/>
            <person name="Hernandez E."/>
            <person name="Vidal A."/>
            <person name="Ruberto L."/>
            <person name="Melo C."/>
            <person name="Marenssi S."/>
            <person name="Criscuolo M."/>
            <person name="Memoli M."/>
            <person name="Arguelles M."/>
            <person name="Mac Cormack W.P."/>
        </authorList>
    </citation>
    <scope>NUCLEOTIDE SEQUENCE [LARGE SCALE GENOMIC DNA]</scope>
    <source>
        <strain evidence="1 2">JUB59</strain>
    </source>
</reference>
<evidence type="ECO:0000313" key="2">
    <source>
        <dbReference type="Proteomes" id="UP000003730"/>
    </source>
</evidence>
<dbReference type="RefSeq" id="WP_008634165.1">
    <property type="nucleotide sequence ID" value="NZ_AFXZ01000002.1"/>
</dbReference>
<proteinExistence type="predicted"/>
<gene>
    <name evidence="1" type="ORF">BZARG_198</name>
</gene>
<evidence type="ECO:0000313" key="1">
    <source>
        <dbReference type="EMBL" id="EGV44739.1"/>
    </source>
</evidence>
<dbReference type="OrthoDB" id="9806704at2"/>
<dbReference type="eggNOG" id="COG2114">
    <property type="taxonomic scope" value="Bacteria"/>
</dbReference>
<dbReference type="InterPro" id="IPR029787">
    <property type="entry name" value="Nucleotide_cyclase"/>
</dbReference>
<comment type="caution">
    <text evidence="1">The sequence shown here is derived from an EMBL/GenBank/DDBJ whole genome shotgun (WGS) entry which is preliminary data.</text>
</comment>
<dbReference type="Gene3D" id="3.30.70.1230">
    <property type="entry name" value="Nucleotide cyclase"/>
    <property type="match status" value="1"/>
</dbReference>
<dbReference type="EMBL" id="AFXZ01000002">
    <property type="protein sequence ID" value="EGV44739.1"/>
    <property type="molecule type" value="Genomic_DNA"/>
</dbReference>